<comment type="pathway">
    <text evidence="10">Lipid metabolism; phospholipid metabolism.</text>
</comment>
<dbReference type="PANTHER" id="PTHR30309">
    <property type="entry name" value="INNER MEMBRANE PROTEIN YGIH"/>
    <property type="match status" value="1"/>
</dbReference>
<keyword evidence="12" id="KW-1185">Reference proteome</keyword>
<dbReference type="Proteomes" id="UP001589776">
    <property type="component" value="Unassembled WGS sequence"/>
</dbReference>
<feature type="transmembrane region" description="Helical" evidence="10">
    <location>
        <begin position="120"/>
        <end position="146"/>
    </location>
</feature>
<dbReference type="NCBIfam" id="TIGR00023">
    <property type="entry name" value="glycerol-3-phosphate 1-O-acyltransferase PlsY"/>
    <property type="match status" value="1"/>
</dbReference>
<feature type="transmembrane region" description="Helical" evidence="10">
    <location>
        <begin position="86"/>
        <end position="108"/>
    </location>
</feature>
<dbReference type="PANTHER" id="PTHR30309:SF0">
    <property type="entry name" value="GLYCEROL-3-PHOSPHATE ACYLTRANSFERASE-RELATED"/>
    <property type="match status" value="1"/>
</dbReference>
<comment type="similarity">
    <text evidence="10">Belongs to the PlsY family.</text>
</comment>
<feature type="transmembrane region" description="Helical" evidence="10">
    <location>
        <begin position="152"/>
        <end position="183"/>
    </location>
</feature>
<proteinExistence type="inferred from homology"/>
<feature type="transmembrane region" description="Helical" evidence="10">
    <location>
        <begin position="6"/>
        <end position="28"/>
    </location>
</feature>
<reference evidence="11 12" key="1">
    <citation type="submission" date="2024-09" db="EMBL/GenBank/DDBJ databases">
        <authorList>
            <person name="Sun Q."/>
            <person name="Mori K."/>
        </authorList>
    </citation>
    <scope>NUCLEOTIDE SEQUENCE [LARGE SCALE GENOMIC DNA]</scope>
    <source>
        <strain evidence="11 12">CCM 7759</strain>
    </source>
</reference>
<comment type="caution">
    <text evidence="11">The sequence shown here is derived from an EMBL/GenBank/DDBJ whole genome shotgun (WGS) entry which is preliminary data.</text>
</comment>
<comment type="function">
    <text evidence="10">Catalyzes the transfer of an acyl group from acyl-phosphate (acyl-PO(4)) to glycerol-3-phosphate (G3P) to form lysophosphatidic acid (LPA). This enzyme utilizes acyl-phosphate as fatty acyl donor, but not acyl-CoA or acyl-ACP.</text>
</comment>
<keyword evidence="2 10" id="KW-0444">Lipid biosynthesis</keyword>
<keyword evidence="6 10" id="KW-0443">Lipid metabolism</keyword>
<dbReference type="SMART" id="SM01207">
    <property type="entry name" value="G3P_acyltransf"/>
    <property type="match status" value="1"/>
</dbReference>
<dbReference type="GO" id="GO:0004366">
    <property type="term" value="F:glycerol-3-phosphate O-acyltransferase activity"/>
    <property type="evidence" value="ECO:0007669"/>
    <property type="project" value="UniProtKB-EC"/>
</dbReference>
<keyword evidence="11" id="KW-0012">Acyltransferase</keyword>
<comment type="subunit">
    <text evidence="10">Probably interacts with PlsX.</text>
</comment>
<evidence type="ECO:0000313" key="12">
    <source>
        <dbReference type="Proteomes" id="UP001589776"/>
    </source>
</evidence>
<evidence type="ECO:0000256" key="6">
    <source>
        <dbReference type="ARBA" id="ARBA00023098"/>
    </source>
</evidence>
<name>A0ABV6DQE5_9BACL</name>
<evidence type="ECO:0000256" key="9">
    <source>
        <dbReference type="ARBA" id="ARBA00023264"/>
    </source>
</evidence>
<sequence length="207" mass="21863">MKGAIFLINALAIIVSYLLGAVNFSFLYGRLFRGIDIRQHGSGNAGATNTLRVLGKGPGILVLVLDVLKGVGAVAIGYWSAAPDQLWVPVLCGLLSIVGHNWPIYFGFRGGKGVATTIGVMATLAFIPTLIACIAAVVVIAVTRYVSLGSLIIALLIPVLLLVMKGPAEIIAASVILCLFVYIRHRSNIVKLWTGKENKLGAKVNKG</sequence>
<evidence type="ECO:0000256" key="4">
    <source>
        <dbReference type="ARBA" id="ARBA00022692"/>
    </source>
</evidence>
<dbReference type="HAMAP" id="MF_01043">
    <property type="entry name" value="PlsY"/>
    <property type="match status" value="1"/>
</dbReference>
<feature type="transmembrane region" description="Helical" evidence="10">
    <location>
        <begin position="60"/>
        <end position="80"/>
    </location>
</feature>
<keyword evidence="5 10" id="KW-1133">Transmembrane helix</keyword>
<keyword evidence="7 10" id="KW-0472">Membrane</keyword>
<comment type="catalytic activity">
    <reaction evidence="10">
        <text>an acyl phosphate + sn-glycerol 3-phosphate = a 1-acyl-sn-glycero-3-phosphate + phosphate</text>
        <dbReference type="Rhea" id="RHEA:34075"/>
        <dbReference type="ChEBI" id="CHEBI:43474"/>
        <dbReference type="ChEBI" id="CHEBI:57597"/>
        <dbReference type="ChEBI" id="CHEBI:57970"/>
        <dbReference type="ChEBI" id="CHEBI:59918"/>
        <dbReference type="EC" id="2.3.1.275"/>
    </reaction>
</comment>
<evidence type="ECO:0000256" key="5">
    <source>
        <dbReference type="ARBA" id="ARBA00022989"/>
    </source>
</evidence>
<keyword evidence="4 10" id="KW-0812">Transmembrane</keyword>
<evidence type="ECO:0000256" key="10">
    <source>
        <dbReference type="HAMAP-Rule" id="MF_01043"/>
    </source>
</evidence>
<dbReference type="RefSeq" id="WP_377472295.1">
    <property type="nucleotide sequence ID" value="NZ_JBHLWN010000077.1"/>
</dbReference>
<dbReference type="Pfam" id="PF02660">
    <property type="entry name" value="G3P_acyltransf"/>
    <property type="match status" value="1"/>
</dbReference>
<organism evidence="11 12">
    <name type="scientific">Paenibacillus chartarius</name>
    <dbReference type="NCBI Taxonomy" id="747481"/>
    <lineage>
        <taxon>Bacteria</taxon>
        <taxon>Bacillati</taxon>
        <taxon>Bacillota</taxon>
        <taxon>Bacilli</taxon>
        <taxon>Bacillales</taxon>
        <taxon>Paenibacillaceae</taxon>
        <taxon>Paenibacillus</taxon>
    </lineage>
</organism>
<evidence type="ECO:0000256" key="2">
    <source>
        <dbReference type="ARBA" id="ARBA00022516"/>
    </source>
</evidence>
<evidence type="ECO:0000256" key="8">
    <source>
        <dbReference type="ARBA" id="ARBA00023209"/>
    </source>
</evidence>
<keyword evidence="9 10" id="KW-1208">Phospholipid metabolism</keyword>
<dbReference type="EC" id="2.3.1.275" evidence="10"/>
<evidence type="ECO:0000256" key="3">
    <source>
        <dbReference type="ARBA" id="ARBA00022679"/>
    </source>
</evidence>
<accession>A0ABV6DQE5</accession>
<evidence type="ECO:0000256" key="1">
    <source>
        <dbReference type="ARBA" id="ARBA00022475"/>
    </source>
</evidence>
<comment type="subcellular location">
    <subcellularLocation>
        <location evidence="10">Cell membrane</location>
        <topology evidence="10">Multi-pass membrane protein</topology>
    </subcellularLocation>
</comment>
<evidence type="ECO:0000256" key="7">
    <source>
        <dbReference type="ARBA" id="ARBA00023136"/>
    </source>
</evidence>
<keyword evidence="8 10" id="KW-0594">Phospholipid biosynthesis</keyword>
<keyword evidence="1 10" id="KW-1003">Cell membrane</keyword>
<gene>
    <name evidence="10 11" type="primary">plsY</name>
    <name evidence="11" type="ORF">ACFFK0_20915</name>
</gene>
<keyword evidence="3 10" id="KW-0808">Transferase</keyword>
<dbReference type="EMBL" id="JBHLWN010000077">
    <property type="protein sequence ID" value="MFC0214873.1"/>
    <property type="molecule type" value="Genomic_DNA"/>
</dbReference>
<evidence type="ECO:0000313" key="11">
    <source>
        <dbReference type="EMBL" id="MFC0214873.1"/>
    </source>
</evidence>
<protein>
    <recommendedName>
        <fullName evidence="10">Glycerol-3-phosphate acyltransferase</fullName>
    </recommendedName>
    <alternativeName>
        <fullName evidence="10">Acyl-PO4 G3P acyltransferase</fullName>
    </alternativeName>
    <alternativeName>
        <fullName evidence="10">Acyl-phosphate--glycerol-3-phosphate acyltransferase</fullName>
    </alternativeName>
    <alternativeName>
        <fullName evidence="10">G3P acyltransferase</fullName>
        <shortName evidence="10">GPAT</shortName>
        <ecNumber evidence="10">2.3.1.275</ecNumber>
    </alternativeName>
    <alternativeName>
        <fullName evidence="10">Lysophosphatidic acid synthase</fullName>
        <shortName evidence="10">LPA synthase</shortName>
    </alternativeName>
</protein>
<dbReference type="InterPro" id="IPR003811">
    <property type="entry name" value="G3P_acylTferase_PlsY"/>
</dbReference>